<dbReference type="Gene3D" id="1.20.1280.50">
    <property type="match status" value="1"/>
</dbReference>
<gene>
    <name evidence="2" type="ORF">PISMIDRAFT_105090</name>
</gene>
<accession>A0A0C9ZEM4</accession>
<dbReference type="EMBL" id="KN833758">
    <property type="protein sequence ID" value="KIK20902.1"/>
    <property type="molecule type" value="Genomic_DNA"/>
</dbReference>
<sequence length="116" mass="13327">MNLTSRLSEAAQKEQEELTLRIAALEVEKQELTKGLNHVNETIHSLRSRVAQIENGTVPISCLPSDVLEIIFDESRRLLFPWAGFRRPLPIEVQLSHVCRRWRQVALSTPSLWNTL</sequence>
<dbReference type="HOGENOM" id="CLU_018544_5_0_1"/>
<proteinExistence type="predicted"/>
<organism evidence="2 3">
    <name type="scientific">Pisolithus microcarpus 441</name>
    <dbReference type="NCBI Taxonomy" id="765257"/>
    <lineage>
        <taxon>Eukaryota</taxon>
        <taxon>Fungi</taxon>
        <taxon>Dikarya</taxon>
        <taxon>Basidiomycota</taxon>
        <taxon>Agaricomycotina</taxon>
        <taxon>Agaricomycetes</taxon>
        <taxon>Agaricomycetidae</taxon>
        <taxon>Boletales</taxon>
        <taxon>Sclerodermatineae</taxon>
        <taxon>Pisolithaceae</taxon>
        <taxon>Pisolithus</taxon>
    </lineage>
</organism>
<dbReference type="AlphaFoldDB" id="A0A0C9ZEM4"/>
<evidence type="ECO:0008006" key="4">
    <source>
        <dbReference type="Google" id="ProtNLM"/>
    </source>
</evidence>
<keyword evidence="3" id="KW-1185">Reference proteome</keyword>
<reference evidence="2 3" key="1">
    <citation type="submission" date="2014-04" db="EMBL/GenBank/DDBJ databases">
        <authorList>
            <consortium name="DOE Joint Genome Institute"/>
            <person name="Kuo A."/>
            <person name="Kohler A."/>
            <person name="Costa M.D."/>
            <person name="Nagy L.G."/>
            <person name="Floudas D."/>
            <person name="Copeland A."/>
            <person name="Barry K.W."/>
            <person name="Cichocki N."/>
            <person name="Veneault-Fourrey C."/>
            <person name="LaButti K."/>
            <person name="Lindquist E.A."/>
            <person name="Lipzen A."/>
            <person name="Lundell T."/>
            <person name="Morin E."/>
            <person name="Murat C."/>
            <person name="Sun H."/>
            <person name="Tunlid A."/>
            <person name="Henrissat B."/>
            <person name="Grigoriev I.V."/>
            <person name="Hibbett D.S."/>
            <person name="Martin F."/>
            <person name="Nordberg H.P."/>
            <person name="Cantor M.N."/>
            <person name="Hua S.X."/>
        </authorList>
    </citation>
    <scope>NUCLEOTIDE SEQUENCE [LARGE SCALE GENOMIC DNA]</scope>
    <source>
        <strain evidence="2 3">441</strain>
    </source>
</reference>
<name>A0A0C9ZEM4_9AGAM</name>
<reference evidence="3" key="2">
    <citation type="submission" date="2015-01" db="EMBL/GenBank/DDBJ databases">
        <title>Evolutionary Origins and Diversification of the Mycorrhizal Mutualists.</title>
        <authorList>
            <consortium name="DOE Joint Genome Institute"/>
            <consortium name="Mycorrhizal Genomics Consortium"/>
            <person name="Kohler A."/>
            <person name="Kuo A."/>
            <person name="Nagy L.G."/>
            <person name="Floudas D."/>
            <person name="Copeland A."/>
            <person name="Barry K.W."/>
            <person name="Cichocki N."/>
            <person name="Veneault-Fourrey C."/>
            <person name="LaButti K."/>
            <person name="Lindquist E.A."/>
            <person name="Lipzen A."/>
            <person name="Lundell T."/>
            <person name="Morin E."/>
            <person name="Murat C."/>
            <person name="Riley R."/>
            <person name="Ohm R."/>
            <person name="Sun H."/>
            <person name="Tunlid A."/>
            <person name="Henrissat B."/>
            <person name="Grigoriev I.V."/>
            <person name="Hibbett D.S."/>
            <person name="Martin F."/>
        </authorList>
    </citation>
    <scope>NUCLEOTIDE SEQUENCE [LARGE SCALE GENOMIC DNA]</scope>
    <source>
        <strain evidence="3">441</strain>
    </source>
</reference>
<evidence type="ECO:0000256" key="1">
    <source>
        <dbReference type="SAM" id="Coils"/>
    </source>
</evidence>
<feature type="coiled-coil region" evidence="1">
    <location>
        <begin position="8"/>
        <end position="42"/>
    </location>
</feature>
<evidence type="ECO:0000313" key="2">
    <source>
        <dbReference type="EMBL" id="KIK20902.1"/>
    </source>
</evidence>
<keyword evidence="1" id="KW-0175">Coiled coil</keyword>
<evidence type="ECO:0000313" key="3">
    <source>
        <dbReference type="Proteomes" id="UP000054018"/>
    </source>
</evidence>
<protein>
    <recommendedName>
        <fullName evidence="4">F-box domain-containing protein</fullName>
    </recommendedName>
</protein>
<dbReference type="STRING" id="765257.A0A0C9ZEM4"/>
<dbReference type="OrthoDB" id="2670279at2759"/>
<feature type="non-terminal residue" evidence="2">
    <location>
        <position position="116"/>
    </location>
</feature>
<dbReference type="Proteomes" id="UP000054018">
    <property type="component" value="Unassembled WGS sequence"/>
</dbReference>